<reference evidence="2" key="1">
    <citation type="journal article" date="2015" name="Nature">
        <title>Complex archaea that bridge the gap between prokaryotes and eukaryotes.</title>
        <authorList>
            <person name="Spang A."/>
            <person name="Saw J.H."/>
            <person name="Jorgensen S.L."/>
            <person name="Zaremba-Niedzwiedzka K."/>
            <person name="Martijn J."/>
            <person name="Lind A.E."/>
            <person name="van Eijk R."/>
            <person name="Schleper C."/>
            <person name="Guy L."/>
            <person name="Ettema T.J."/>
        </authorList>
    </citation>
    <scope>NUCLEOTIDE SEQUENCE</scope>
</reference>
<evidence type="ECO:0000313" key="2">
    <source>
        <dbReference type="EMBL" id="KKK87510.1"/>
    </source>
</evidence>
<sequence>MKIYVINLPCSSRRLRKMKQRLSSFDLKYEVIQAISAADIEPGIVEKINNSDPRGGALKPGEVACARSHSKALRKMLDDEEEVGIIIEDDVVFDSKFCKIVKSISASNLENGPLLLCALFFRPTKITKSDYIYEGSYHYLVDQIENVWGTMAYAIKRMDAERMSVEMFSTRCRADDWEHYINEGIIDNITLCFPFPVRHEELNSDIAKFSKFSNILSISGFSKFIHKYRIFPFFQISIIKRQARAEKRHSNNLIVKNGEQRKIYQLK</sequence>
<dbReference type="AlphaFoldDB" id="A0A0F8ZNE2"/>
<gene>
    <name evidence="2" type="ORF">LCGC14_2752520</name>
</gene>
<accession>A0A0F8ZNE2</accession>
<dbReference type="Pfam" id="PF01755">
    <property type="entry name" value="Glyco_transf_25"/>
    <property type="match status" value="1"/>
</dbReference>
<evidence type="ECO:0000259" key="1">
    <source>
        <dbReference type="Pfam" id="PF01755"/>
    </source>
</evidence>
<dbReference type="CDD" id="cd06532">
    <property type="entry name" value="Glyco_transf_25"/>
    <property type="match status" value="1"/>
</dbReference>
<organism evidence="2">
    <name type="scientific">marine sediment metagenome</name>
    <dbReference type="NCBI Taxonomy" id="412755"/>
    <lineage>
        <taxon>unclassified sequences</taxon>
        <taxon>metagenomes</taxon>
        <taxon>ecological metagenomes</taxon>
    </lineage>
</organism>
<feature type="domain" description="Glycosyl transferase family 25" evidence="1">
    <location>
        <begin position="2"/>
        <end position="164"/>
    </location>
</feature>
<comment type="caution">
    <text evidence="2">The sequence shown here is derived from an EMBL/GenBank/DDBJ whole genome shotgun (WGS) entry which is preliminary data.</text>
</comment>
<proteinExistence type="predicted"/>
<name>A0A0F8ZNE2_9ZZZZ</name>
<dbReference type="EMBL" id="LAZR01050368">
    <property type="protein sequence ID" value="KKK87510.1"/>
    <property type="molecule type" value="Genomic_DNA"/>
</dbReference>
<dbReference type="InterPro" id="IPR002654">
    <property type="entry name" value="Glyco_trans_25"/>
</dbReference>
<protein>
    <recommendedName>
        <fullName evidence="1">Glycosyl transferase family 25 domain-containing protein</fullName>
    </recommendedName>
</protein>